<accession>A0A822XVL3</accession>
<reference evidence="2 3" key="1">
    <citation type="journal article" date="2020" name="Mol. Biol. Evol.">
        <title>Distinct Expression and Methylation Patterns for Genes with Different Fates following a Single Whole-Genome Duplication in Flowering Plants.</title>
        <authorList>
            <person name="Shi T."/>
            <person name="Rahmani R.S."/>
            <person name="Gugger P.F."/>
            <person name="Wang M."/>
            <person name="Li H."/>
            <person name="Zhang Y."/>
            <person name="Li Z."/>
            <person name="Wang Q."/>
            <person name="Van de Peer Y."/>
            <person name="Marchal K."/>
            <person name="Chen J."/>
        </authorList>
    </citation>
    <scope>NUCLEOTIDE SEQUENCE [LARGE SCALE GENOMIC DNA]</scope>
    <source>
        <tissue evidence="2">Leaf</tissue>
    </source>
</reference>
<gene>
    <name evidence="2" type="ORF">HUJ06_024288</name>
</gene>
<feature type="compositionally biased region" description="Basic and acidic residues" evidence="1">
    <location>
        <begin position="39"/>
        <end position="61"/>
    </location>
</feature>
<name>A0A822XVL3_NELNU</name>
<evidence type="ECO:0000313" key="3">
    <source>
        <dbReference type="Proteomes" id="UP000607653"/>
    </source>
</evidence>
<dbReference type="Proteomes" id="UP000607653">
    <property type="component" value="Unassembled WGS sequence"/>
</dbReference>
<dbReference type="EMBL" id="DUZY01000001">
    <property type="protein sequence ID" value="DAD22825.1"/>
    <property type="molecule type" value="Genomic_DNA"/>
</dbReference>
<feature type="region of interest" description="Disordered" evidence="1">
    <location>
        <begin position="1"/>
        <end position="61"/>
    </location>
</feature>
<organism evidence="2 3">
    <name type="scientific">Nelumbo nucifera</name>
    <name type="common">Sacred lotus</name>
    <dbReference type="NCBI Taxonomy" id="4432"/>
    <lineage>
        <taxon>Eukaryota</taxon>
        <taxon>Viridiplantae</taxon>
        <taxon>Streptophyta</taxon>
        <taxon>Embryophyta</taxon>
        <taxon>Tracheophyta</taxon>
        <taxon>Spermatophyta</taxon>
        <taxon>Magnoliopsida</taxon>
        <taxon>Proteales</taxon>
        <taxon>Nelumbonaceae</taxon>
        <taxon>Nelumbo</taxon>
    </lineage>
</organism>
<comment type="caution">
    <text evidence="2">The sequence shown here is derived from an EMBL/GenBank/DDBJ whole genome shotgun (WGS) entry which is preliminary data.</text>
</comment>
<protein>
    <submittedName>
        <fullName evidence="2">Uncharacterized protein</fullName>
    </submittedName>
</protein>
<feature type="region of interest" description="Disordered" evidence="1">
    <location>
        <begin position="101"/>
        <end position="126"/>
    </location>
</feature>
<dbReference type="AlphaFoldDB" id="A0A822XVL3"/>
<evidence type="ECO:0000313" key="2">
    <source>
        <dbReference type="EMBL" id="DAD22825.1"/>
    </source>
</evidence>
<sequence>MMHERKQRGGGSGHGRDDRFGDRDERWRPPPRSYEYEYGEFKDEPGYGNYGREERKPVTPLRDMKPERVLGRMHQLQRLLDRDDDASAEDRSNRLALALFSGEPNGNANNSWEAFPSDGGHLDSLK</sequence>
<keyword evidence="3" id="KW-1185">Reference proteome</keyword>
<feature type="compositionally biased region" description="Basic and acidic residues" evidence="1">
    <location>
        <begin position="14"/>
        <end position="28"/>
    </location>
</feature>
<evidence type="ECO:0000256" key="1">
    <source>
        <dbReference type="SAM" id="MobiDB-lite"/>
    </source>
</evidence>
<proteinExistence type="predicted"/>